<dbReference type="EC" id="3.2.1.23" evidence="3"/>
<dbReference type="SUPFAM" id="SSF49303">
    <property type="entry name" value="beta-Galactosidase/glucuronidase domain"/>
    <property type="match status" value="2"/>
</dbReference>
<dbReference type="RefSeq" id="WP_345630047.1">
    <property type="nucleotide sequence ID" value="NZ_BAABJQ010000007.1"/>
</dbReference>
<dbReference type="InterPro" id="IPR014718">
    <property type="entry name" value="GH-type_carb-bd"/>
</dbReference>
<dbReference type="InterPro" id="IPR032312">
    <property type="entry name" value="LacZ_4"/>
</dbReference>
<evidence type="ECO:0000259" key="8">
    <source>
        <dbReference type="SMART" id="SM01038"/>
    </source>
</evidence>
<sequence length="956" mass="104560">MRPHDIEVIAAPRLRPARARVATDAATISLDGAWRFRWAPTPATPAAPEDEGSDWATIEVPGHWQLYGYGAPAYTNIVFPFPVDPPRVPDENPTGEYRTTFELPADWPDGRTLLRFDGVDSWFRVWVNGVEIGTSSGSRLTSEFEIGHAVAPGQNLLAVRVHQWSFASYIEDQDQWWLSGIFRSVAVLARPDGGIDDVFAATGYDHRTGEGTLRLEVRAGADAVARLDGVEVTIGGEVRIPGAHPWSTESPALSELVITTAAESVRMRIGFRTIEVVDSVLTINGAPLVLRGVNRHDVDTRRGRAVTAEGMRADLETMKRHNINAVRTSHYPPDPYLLDLCDEYGLYVIEECDIETHGFERVGWRGNPSDDPRWGPVYLDRVRRMVERDKNHASVVMWSLGNEAGWGRNLAANADWVHARDTTRLVHYEGDAECERVDVYSRMYATHDELEAIGAGREPRLADPARDARRRTLPMMQCEYGHAMGNGPGGLADYEHIIDRYPRLAGGFIWEWVDHALVGPDGGYRYGGDFGERVHDGSFVVDGLLFPDRSPSPGLAEFAAVIAPIRFERVPDGVRIVNRTAFTDSDAWRLRWSLEHDGIETASGEFAAPVIGPGRAATVALPPEALAVPDGDGAGESWLTLRAELAAATGWAPAGHVVATSQLPLRASRPRTFAAPIRAPRTSRDDVTVGGATFTADGALRSLGGVSVAHAGLVAWRAPTENDRRPGLDESAAMEQVWREEGLDRLVEQVVSAQVDGDEFVVRTRAMAIGLDSGFDTWARWADTAEGVRLRWYVERLGEWRTPLPRLGLVIALRDDDAPAREVRWFGLGPGESYPDSLAAVRVGRWRTTVAALQTPYVVPQENGNRSAVRSASIDTPAGALAIDLASPVNFAVRPWSTEALERATHCDQLVPDGLLWVHLDLGQNGLGSAACGPGVRPDDAFVTAGGEIEVLFQLG</sequence>
<dbReference type="InterPro" id="IPR011013">
    <property type="entry name" value="Gal_mutarotase_sf_dom"/>
</dbReference>
<feature type="domain" description="Beta galactosidase small chain/" evidence="8">
    <location>
        <begin position="688"/>
        <end position="956"/>
    </location>
</feature>
<dbReference type="InterPro" id="IPR013783">
    <property type="entry name" value="Ig-like_fold"/>
</dbReference>
<name>A0ABP9RRH7_9ACTN</name>
<dbReference type="SMART" id="SM01038">
    <property type="entry name" value="Bgal_small_N"/>
    <property type="match status" value="1"/>
</dbReference>
<dbReference type="Gene3D" id="2.60.40.10">
    <property type="entry name" value="Immunoglobulins"/>
    <property type="match status" value="2"/>
</dbReference>
<dbReference type="InterPro" id="IPR006104">
    <property type="entry name" value="Glyco_hydro_2_N"/>
</dbReference>
<comment type="similarity">
    <text evidence="2">Belongs to the glycosyl hydrolase 2 family.</text>
</comment>
<reference evidence="10" key="1">
    <citation type="journal article" date="2019" name="Int. J. Syst. Evol. Microbiol.">
        <title>The Global Catalogue of Microorganisms (GCM) 10K type strain sequencing project: providing services to taxonomists for standard genome sequencing and annotation.</title>
        <authorList>
            <consortium name="The Broad Institute Genomics Platform"/>
            <consortium name="The Broad Institute Genome Sequencing Center for Infectious Disease"/>
            <person name="Wu L."/>
            <person name="Ma J."/>
        </authorList>
    </citation>
    <scope>NUCLEOTIDE SEQUENCE [LARGE SCALE GENOMIC DNA]</scope>
    <source>
        <strain evidence="10">JCM 18304</strain>
    </source>
</reference>
<accession>A0ABP9RRH7</accession>
<dbReference type="Pfam" id="PF02836">
    <property type="entry name" value="Glyco_hydro_2_C"/>
    <property type="match status" value="1"/>
</dbReference>
<keyword evidence="10" id="KW-1185">Reference proteome</keyword>
<evidence type="ECO:0000256" key="1">
    <source>
        <dbReference type="ARBA" id="ARBA00001412"/>
    </source>
</evidence>
<dbReference type="Pfam" id="PF02837">
    <property type="entry name" value="Glyco_hydro_2_N"/>
    <property type="match status" value="1"/>
</dbReference>
<dbReference type="InterPro" id="IPR006101">
    <property type="entry name" value="Glyco_hydro_2"/>
</dbReference>
<dbReference type="Gene3D" id="2.70.98.10">
    <property type="match status" value="1"/>
</dbReference>
<dbReference type="InterPro" id="IPR006103">
    <property type="entry name" value="Glyco_hydro_2_cat"/>
</dbReference>
<evidence type="ECO:0000256" key="2">
    <source>
        <dbReference type="ARBA" id="ARBA00007401"/>
    </source>
</evidence>
<evidence type="ECO:0000256" key="4">
    <source>
        <dbReference type="ARBA" id="ARBA00013303"/>
    </source>
</evidence>
<dbReference type="PROSITE" id="PS00608">
    <property type="entry name" value="GLYCOSYL_HYDROL_F2_2"/>
    <property type="match status" value="1"/>
</dbReference>
<dbReference type="Gene3D" id="3.20.20.80">
    <property type="entry name" value="Glycosidases"/>
    <property type="match status" value="1"/>
</dbReference>
<evidence type="ECO:0000256" key="7">
    <source>
        <dbReference type="ARBA" id="ARBA00032230"/>
    </source>
</evidence>
<comment type="caution">
    <text evidence="9">The sequence shown here is derived from an EMBL/GenBank/DDBJ whole genome shotgun (WGS) entry which is preliminary data.</text>
</comment>
<keyword evidence="6" id="KW-0326">Glycosidase</keyword>
<dbReference type="InterPro" id="IPR023230">
    <property type="entry name" value="Glyco_hydro_2_CS"/>
</dbReference>
<comment type="catalytic activity">
    <reaction evidence="1">
        <text>Hydrolysis of terminal non-reducing beta-D-galactose residues in beta-D-galactosides.</text>
        <dbReference type="EC" id="3.2.1.23"/>
    </reaction>
</comment>
<dbReference type="Pfam" id="PF16353">
    <property type="entry name" value="LacZ_4"/>
    <property type="match status" value="1"/>
</dbReference>
<organism evidence="9 10">
    <name type="scientific">Rugosimonospora acidiphila</name>
    <dbReference type="NCBI Taxonomy" id="556531"/>
    <lineage>
        <taxon>Bacteria</taxon>
        <taxon>Bacillati</taxon>
        <taxon>Actinomycetota</taxon>
        <taxon>Actinomycetes</taxon>
        <taxon>Micromonosporales</taxon>
        <taxon>Micromonosporaceae</taxon>
        <taxon>Rugosimonospora</taxon>
    </lineage>
</organism>
<dbReference type="InterPro" id="IPR004199">
    <property type="entry name" value="B-gal_small/dom_5"/>
</dbReference>
<dbReference type="SUPFAM" id="SSF49785">
    <property type="entry name" value="Galactose-binding domain-like"/>
    <property type="match status" value="1"/>
</dbReference>
<dbReference type="GO" id="GO:0016787">
    <property type="term" value="F:hydrolase activity"/>
    <property type="evidence" value="ECO:0007669"/>
    <property type="project" value="UniProtKB-KW"/>
</dbReference>
<dbReference type="InterPro" id="IPR017853">
    <property type="entry name" value="GH"/>
</dbReference>
<dbReference type="Gene3D" id="2.60.120.260">
    <property type="entry name" value="Galactose-binding domain-like"/>
    <property type="match status" value="1"/>
</dbReference>
<evidence type="ECO:0000256" key="5">
    <source>
        <dbReference type="ARBA" id="ARBA00022801"/>
    </source>
</evidence>
<dbReference type="InterPro" id="IPR050347">
    <property type="entry name" value="Bact_Beta-galactosidase"/>
</dbReference>
<dbReference type="PANTHER" id="PTHR46323">
    <property type="entry name" value="BETA-GALACTOSIDASE"/>
    <property type="match status" value="1"/>
</dbReference>
<dbReference type="PRINTS" id="PR00132">
    <property type="entry name" value="GLHYDRLASE2"/>
</dbReference>
<dbReference type="InterPro" id="IPR023232">
    <property type="entry name" value="Glyco_hydro_2_AS"/>
</dbReference>
<evidence type="ECO:0000256" key="6">
    <source>
        <dbReference type="ARBA" id="ARBA00023295"/>
    </source>
</evidence>
<dbReference type="InterPro" id="IPR008979">
    <property type="entry name" value="Galactose-bd-like_sf"/>
</dbReference>
<dbReference type="PROSITE" id="PS00719">
    <property type="entry name" value="GLYCOSYL_HYDROL_F2_1"/>
    <property type="match status" value="1"/>
</dbReference>
<dbReference type="InterPro" id="IPR036156">
    <property type="entry name" value="Beta-gal/glucu_dom_sf"/>
</dbReference>
<protein>
    <recommendedName>
        <fullName evidence="4">Beta-galactosidase</fullName>
        <ecNumber evidence="3">3.2.1.23</ecNumber>
    </recommendedName>
    <alternativeName>
        <fullName evidence="7">Lactase</fullName>
    </alternativeName>
</protein>
<dbReference type="Proteomes" id="UP001501570">
    <property type="component" value="Unassembled WGS sequence"/>
</dbReference>
<evidence type="ECO:0000313" key="9">
    <source>
        <dbReference type="EMBL" id="GAA5185709.1"/>
    </source>
</evidence>
<dbReference type="SUPFAM" id="SSF51445">
    <property type="entry name" value="(Trans)glycosidases"/>
    <property type="match status" value="1"/>
</dbReference>
<dbReference type="Pfam" id="PF02929">
    <property type="entry name" value="Bgal_small_N"/>
    <property type="match status" value="1"/>
</dbReference>
<gene>
    <name evidence="9" type="ORF">GCM10023322_30300</name>
</gene>
<dbReference type="EMBL" id="BAABJQ010000007">
    <property type="protein sequence ID" value="GAA5185709.1"/>
    <property type="molecule type" value="Genomic_DNA"/>
</dbReference>
<dbReference type="SUPFAM" id="SSF74650">
    <property type="entry name" value="Galactose mutarotase-like"/>
    <property type="match status" value="1"/>
</dbReference>
<evidence type="ECO:0000313" key="10">
    <source>
        <dbReference type="Proteomes" id="UP001501570"/>
    </source>
</evidence>
<evidence type="ECO:0000256" key="3">
    <source>
        <dbReference type="ARBA" id="ARBA00012756"/>
    </source>
</evidence>
<proteinExistence type="inferred from homology"/>
<keyword evidence="5 9" id="KW-0378">Hydrolase</keyword>
<dbReference type="PANTHER" id="PTHR46323:SF2">
    <property type="entry name" value="BETA-GALACTOSIDASE"/>
    <property type="match status" value="1"/>
</dbReference>